<name>A0A545V486_9HYPO</name>
<organism evidence="2 3">
    <name type="scientific">Cordyceps javanica</name>
    <dbReference type="NCBI Taxonomy" id="43265"/>
    <lineage>
        <taxon>Eukaryota</taxon>
        <taxon>Fungi</taxon>
        <taxon>Dikarya</taxon>
        <taxon>Ascomycota</taxon>
        <taxon>Pezizomycotina</taxon>
        <taxon>Sordariomycetes</taxon>
        <taxon>Hypocreomycetidae</taxon>
        <taxon>Hypocreales</taxon>
        <taxon>Cordycipitaceae</taxon>
        <taxon>Cordyceps</taxon>
    </lineage>
</organism>
<feature type="compositionally biased region" description="Pro residues" evidence="1">
    <location>
        <begin position="1"/>
        <end position="12"/>
    </location>
</feature>
<dbReference type="Proteomes" id="UP000315783">
    <property type="component" value="Unassembled WGS sequence"/>
</dbReference>
<evidence type="ECO:0000313" key="2">
    <source>
        <dbReference type="EMBL" id="TQV96529.1"/>
    </source>
</evidence>
<gene>
    <name evidence="2" type="ORF">IF1G_05112</name>
</gene>
<dbReference type="EMBL" id="SPUK01000006">
    <property type="protein sequence ID" value="TQV96529.1"/>
    <property type="molecule type" value="Genomic_DNA"/>
</dbReference>
<reference evidence="2 3" key="1">
    <citation type="journal article" date="2019" name="Appl. Microbiol. Biotechnol.">
        <title>Genome sequence of Isaria javanica and comparative genome analysis insights into family S53 peptidase evolution in fungal entomopathogens.</title>
        <authorList>
            <person name="Lin R."/>
            <person name="Zhang X."/>
            <person name="Xin B."/>
            <person name="Zou M."/>
            <person name="Gao Y."/>
            <person name="Qin F."/>
            <person name="Hu Q."/>
            <person name="Xie B."/>
            <person name="Cheng X."/>
        </authorList>
    </citation>
    <scope>NUCLEOTIDE SEQUENCE [LARGE SCALE GENOMIC DNA]</scope>
    <source>
        <strain evidence="2 3">IJ1G</strain>
    </source>
</reference>
<evidence type="ECO:0000313" key="3">
    <source>
        <dbReference type="Proteomes" id="UP000315783"/>
    </source>
</evidence>
<sequence length="96" mass="10665">MEPCSSPPPPRRPSNSCASQGHQDDRDASRSALQLFRMAPAPLGLERMSLPPLAQVKRRPRWVPALGPRVGSGRNCSLHTTNTMRRWLAMHGHHPV</sequence>
<evidence type="ECO:0000256" key="1">
    <source>
        <dbReference type="SAM" id="MobiDB-lite"/>
    </source>
</evidence>
<comment type="caution">
    <text evidence="2">The sequence shown here is derived from an EMBL/GenBank/DDBJ whole genome shotgun (WGS) entry which is preliminary data.</text>
</comment>
<feature type="region of interest" description="Disordered" evidence="1">
    <location>
        <begin position="1"/>
        <end position="29"/>
    </location>
</feature>
<keyword evidence="3" id="KW-1185">Reference proteome</keyword>
<proteinExistence type="predicted"/>
<protein>
    <submittedName>
        <fullName evidence="2">Uncharacterized protein</fullName>
    </submittedName>
</protein>
<accession>A0A545V486</accession>
<dbReference type="AlphaFoldDB" id="A0A545V486"/>